<accession>A0ACB8TFK9</accession>
<reference evidence="1" key="1">
    <citation type="submission" date="2021-03" db="EMBL/GenBank/DDBJ databases">
        <authorList>
            <consortium name="DOE Joint Genome Institute"/>
            <person name="Ahrendt S."/>
            <person name="Looney B.P."/>
            <person name="Miyauchi S."/>
            <person name="Morin E."/>
            <person name="Drula E."/>
            <person name="Courty P.E."/>
            <person name="Chicoki N."/>
            <person name="Fauchery L."/>
            <person name="Kohler A."/>
            <person name="Kuo A."/>
            <person name="Labutti K."/>
            <person name="Pangilinan J."/>
            <person name="Lipzen A."/>
            <person name="Riley R."/>
            <person name="Andreopoulos W."/>
            <person name="He G."/>
            <person name="Johnson J."/>
            <person name="Barry K.W."/>
            <person name="Grigoriev I.V."/>
            <person name="Nagy L."/>
            <person name="Hibbett D."/>
            <person name="Henrissat B."/>
            <person name="Matheny P.B."/>
            <person name="Labbe J."/>
            <person name="Martin F."/>
        </authorList>
    </citation>
    <scope>NUCLEOTIDE SEQUENCE</scope>
    <source>
        <strain evidence="1">HHB10654</strain>
    </source>
</reference>
<proteinExistence type="predicted"/>
<dbReference type="Proteomes" id="UP000814140">
    <property type="component" value="Unassembled WGS sequence"/>
</dbReference>
<protein>
    <submittedName>
        <fullName evidence="1">Uncharacterized protein</fullName>
    </submittedName>
</protein>
<comment type="caution">
    <text evidence="1">The sequence shown here is derived from an EMBL/GenBank/DDBJ whole genome shotgun (WGS) entry which is preliminary data.</text>
</comment>
<sequence length="108" mass="11893">MAKTATDTTTKTATRRANAKTTRTKDGATKTKRAPSAYNNFVKAHMSKYLAENQGKTNRDAMTYIGALWKDAPENPNRGKEPVARKPKVPKRSKKDAEGPQVEPSSDD</sequence>
<organism evidence="1 2">
    <name type="scientific">Artomyces pyxidatus</name>
    <dbReference type="NCBI Taxonomy" id="48021"/>
    <lineage>
        <taxon>Eukaryota</taxon>
        <taxon>Fungi</taxon>
        <taxon>Dikarya</taxon>
        <taxon>Basidiomycota</taxon>
        <taxon>Agaricomycotina</taxon>
        <taxon>Agaricomycetes</taxon>
        <taxon>Russulales</taxon>
        <taxon>Auriscalpiaceae</taxon>
        <taxon>Artomyces</taxon>
    </lineage>
</organism>
<evidence type="ECO:0000313" key="2">
    <source>
        <dbReference type="Proteomes" id="UP000814140"/>
    </source>
</evidence>
<name>A0ACB8TFK9_9AGAM</name>
<dbReference type="EMBL" id="MU277190">
    <property type="protein sequence ID" value="KAI0067217.1"/>
    <property type="molecule type" value="Genomic_DNA"/>
</dbReference>
<reference evidence="1" key="2">
    <citation type="journal article" date="2022" name="New Phytol.">
        <title>Evolutionary transition to the ectomycorrhizal habit in the genomes of a hyperdiverse lineage of mushroom-forming fungi.</title>
        <authorList>
            <person name="Looney B."/>
            <person name="Miyauchi S."/>
            <person name="Morin E."/>
            <person name="Drula E."/>
            <person name="Courty P.E."/>
            <person name="Kohler A."/>
            <person name="Kuo A."/>
            <person name="LaButti K."/>
            <person name="Pangilinan J."/>
            <person name="Lipzen A."/>
            <person name="Riley R."/>
            <person name="Andreopoulos W."/>
            <person name="He G."/>
            <person name="Johnson J."/>
            <person name="Nolan M."/>
            <person name="Tritt A."/>
            <person name="Barry K.W."/>
            <person name="Grigoriev I.V."/>
            <person name="Nagy L.G."/>
            <person name="Hibbett D."/>
            <person name="Henrissat B."/>
            <person name="Matheny P.B."/>
            <person name="Labbe J."/>
            <person name="Martin F.M."/>
        </authorList>
    </citation>
    <scope>NUCLEOTIDE SEQUENCE</scope>
    <source>
        <strain evidence="1">HHB10654</strain>
    </source>
</reference>
<gene>
    <name evidence="1" type="ORF">BV25DRAFT_1819526</name>
</gene>
<evidence type="ECO:0000313" key="1">
    <source>
        <dbReference type="EMBL" id="KAI0067217.1"/>
    </source>
</evidence>
<keyword evidence="2" id="KW-1185">Reference proteome</keyword>